<organism evidence="1 2">
    <name type="scientific">Drosophila gunungcola</name>
    <name type="common">fruit fly</name>
    <dbReference type="NCBI Taxonomy" id="103775"/>
    <lineage>
        <taxon>Eukaryota</taxon>
        <taxon>Metazoa</taxon>
        <taxon>Ecdysozoa</taxon>
        <taxon>Arthropoda</taxon>
        <taxon>Hexapoda</taxon>
        <taxon>Insecta</taxon>
        <taxon>Pterygota</taxon>
        <taxon>Neoptera</taxon>
        <taxon>Endopterygota</taxon>
        <taxon>Diptera</taxon>
        <taxon>Brachycera</taxon>
        <taxon>Muscomorpha</taxon>
        <taxon>Ephydroidea</taxon>
        <taxon>Drosophilidae</taxon>
        <taxon>Drosophila</taxon>
        <taxon>Sophophora</taxon>
    </lineage>
</organism>
<evidence type="ECO:0000313" key="2">
    <source>
        <dbReference type="Proteomes" id="UP001059596"/>
    </source>
</evidence>
<dbReference type="PANTHER" id="PTHR21112:SF0">
    <property type="entry name" value="CHEMOSENSORY PROTEIN A 29A-RELATED"/>
    <property type="match status" value="1"/>
</dbReference>
<dbReference type="InterPro" id="IPR010512">
    <property type="entry name" value="DUF1091"/>
</dbReference>
<dbReference type="Pfam" id="PF06477">
    <property type="entry name" value="DUF1091"/>
    <property type="match status" value="1"/>
</dbReference>
<proteinExistence type="predicted"/>
<sequence length="133" mass="14958">MTSSNESLAGGDCRLERISRGEYGMSGTLYFNIDLPKDLEVEANIFRSSDGGVTYKLEPYSVPRRGAYENLNTFYKDIAMTSAAKCSNFPQFNDSLELVTAQKFAYEKCTMDTAGFPNYLSDGYYKFEIKHTA</sequence>
<comment type="caution">
    <text evidence="1">The sequence shown here is derived from an EMBL/GenBank/DDBJ whole genome shotgun (WGS) entry which is preliminary data.</text>
</comment>
<accession>A0A9Q0BJJ1</accession>
<gene>
    <name evidence="1" type="ORF">M5D96_012980</name>
</gene>
<dbReference type="PANTHER" id="PTHR21112">
    <property type="entry name" value="CHEMOSENSORY PROTEIN A 29A-RELATED"/>
    <property type="match status" value="1"/>
</dbReference>
<dbReference type="EMBL" id="JAMKOV010000078">
    <property type="protein sequence ID" value="KAI8034221.1"/>
    <property type="molecule type" value="Genomic_DNA"/>
</dbReference>
<name>A0A9Q0BJJ1_9MUSC</name>
<dbReference type="Proteomes" id="UP001059596">
    <property type="component" value="Unassembled WGS sequence"/>
</dbReference>
<reference evidence="1" key="1">
    <citation type="journal article" date="2023" name="Genome Biol. Evol.">
        <title>Long-read-based Genome Assembly of Drosophila gunungcola Reveals Fewer Chemosensory Genes in Flower-breeding Species.</title>
        <authorList>
            <person name="Negi A."/>
            <person name="Liao B.Y."/>
            <person name="Yeh S.D."/>
        </authorList>
    </citation>
    <scope>NUCLEOTIDE SEQUENCE</scope>
    <source>
        <strain evidence="1">Sukarami</strain>
    </source>
</reference>
<dbReference type="AlphaFoldDB" id="A0A9Q0BJJ1"/>
<protein>
    <submittedName>
        <fullName evidence="1">Uncharacterized protein</fullName>
    </submittedName>
</protein>
<keyword evidence="2" id="KW-1185">Reference proteome</keyword>
<evidence type="ECO:0000313" key="1">
    <source>
        <dbReference type="EMBL" id="KAI8034221.1"/>
    </source>
</evidence>